<reference evidence="1" key="1">
    <citation type="submission" date="2021-06" db="EMBL/GenBank/DDBJ databases">
        <authorList>
            <person name="Kallberg Y."/>
            <person name="Tangrot J."/>
            <person name="Rosling A."/>
        </authorList>
    </citation>
    <scope>NUCLEOTIDE SEQUENCE</scope>
    <source>
        <strain evidence="1">MA461A</strain>
    </source>
</reference>
<feature type="non-terminal residue" evidence="1">
    <location>
        <position position="40"/>
    </location>
</feature>
<sequence>FAISKLHDIISESDAVKGIRHKYITEDPCLLSCMYCADLK</sequence>
<gene>
    <name evidence="1" type="ORF">RPERSI_LOCUS34972</name>
</gene>
<proteinExistence type="predicted"/>
<keyword evidence="2" id="KW-1185">Reference proteome</keyword>
<feature type="non-terminal residue" evidence="1">
    <location>
        <position position="1"/>
    </location>
</feature>
<dbReference type="Proteomes" id="UP000789920">
    <property type="component" value="Unassembled WGS sequence"/>
</dbReference>
<protein>
    <submittedName>
        <fullName evidence="1">35535_t:CDS:1</fullName>
    </submittedName>
</protein>
<dbReference type="EMBL" id="CAJVQC010159445">
    <property type="protein sequence ID" value="CAG8848145.1"/>
    <property type="molecule type" value="Genomic_DNA"/>
</dbReference>
<evidence type="ECO:0000313" key="2">
    <source>
        <dbReference type="Proteomes" id="UP000789920"/>
    </source>
</evidence>
<evidence type="ECO:0000313" key="1">
    <source>
        <dbReference type="EMBL" id="CAG8848145.1"/>
    </source>
</evidence>
<accession>A0ACA9SSV9</accession>
<name>A0ACA9SSV9_9GLOM</name>
<organism evidence="1 2">
    <name type="scientific">Racocetra persica</name>
    <dbReference type="NCBI Taxonomy" id="160502"/>
    <lineage>
        <taxon>Eukaryota</taxon>
        <taxon>Fungi</taxon>
        <taxon>Fungi incertae sedis</taxon>
        <taxon>Mucoromycota</taxon>
        <taxon>Glomeromycotina</taxon>
        <taxon>Glomeromycetes</taxon>
        <taxon>Diversisporales</taxon>
        <taxon>Gigasporaceae</taxon>
        <taxon>Racocetra</taxon>
    </lineage>
</organism>
<comment type="caution">
    <text evidence="1">The sequence shown here is derived from an EMBL/GenBank/DDBJ whole genome shotgun (WGS) entry which is preliminary data.</text>
</comment>